<keyword evidence="2" id="KW-0677">Repeat</keyword>
<evidence type="ECO:0000313" key="5">
    <source>
        <dbReference type="RefSeq" id="XP_031766873.2"/>
    </source>
</evidence>
<evidence type="ECO:0000256" key="3">
    <source>
        <dbReference type="SAM" id="SignalP"/>
    </source>
</evidence>
<feature type="signal peptide" evidence="3">
    <location>
        <begin position="1"/>
        <end position="21"/>
    </location>
</feature>
<dbReference type="RefSeq" id="XP_031766873.2">
    <property type="nucleotide sequence ID" value="XM_031911013.2"/>
</dbReference>
<dbReference type="FunCoup" id="A0A6J3BZI1">
    <property type="interactions" value="2"/>
</dbReference>
<dbReference type="InterPro" id="IPR003591">
    <property type="entry name" value="Leu-rich_rpt_typical-subtyp"/>
</dbReference>
<dbReference type="GO" id="GO:0005886">
    <property type="term" value="C:plasma membrane"/>
    <property type="evidence" value="ECO:0007669"/>
    <property type="project" value="TreeGrafter"/>
</dbReference>
<gene>
    <name evidence="5" type="primary">LOC113510391</name>
</gene>
<feature type="chain" id="PRO_5045743077" evidence="3">
    <location>
        <begin position="22"/>
        <end position="495"/>
    </location>
</feature>
<dbReference type="SMART" id="SM00369">
    <property type="entry name" value="LRR_TYP"/>
    <property type="match status" value="8"/>
</dbReference>
<evidence type="ECO:0000256" key="2">
    <source>
        <dbReference type="ARBA" id="ARBA00022737"/>
    </source>
</evidence>
<dbReference type="Pfam" id="PF13855">
    <property type="entry name" value="LRR_8"/>
    <property type="match status" value="2"/>
</dbReference>
<dbReference type="KEGG" id="gmw:113510391"/>
<dbReference type="PANTHER" id="PTHR24369">
    <property type="entry name" value="ANTIGEN BSP, PUTATIVE-RELATED"/>
    <property type="match status" value="1"/>
</dbReference>
<evidence type="ECO:0000256" key="1">
    <source>
        <dbReference type="ARBA" id="ARBA00022614"/>
    </source>
</evidence>
<keyword evidence="1" id="KW-0433">Leucine-rich repeat</keyword>
<dbReference type="AlphaFoldDB" id="A0A6J3BZI1"/>
<sequence>MNFKCLILLIAAIVKINVTESRRDEERRRWKNNRGFSHPVNICDIQDRGSKVHCYCDTIKVKMATRADCWVFNGGIAVDDPFWSTFYTQPNIEKLVFNVRADGGLTYIPSKVIAKLNHLKYLNIQYANIFNIPAFAFVNSTTLREIAMPKDKIMKLEKMAFAHLLMVTNLSIVENQISEIQQDVFYMLPNLQSLYLSKNALSLLYDGCFEHLSNLIKLDLHNNLLTVVIRENFQGLSNLITLDMRKNKLTMIGDLAFAELWNLQELYLDGNEIEFISERGFGGLGQLNKLSLADNKLKTLENNVFGDIQKLTVLDLKNNDLVTLRKEVVEKILENMKTHYGLISLNGNNLTCDCRLSWLHTLYNETRSKRLKNSLKYLNCIMDDKLEISLGKTIVVNTEHSPNIKQIDYRRDSEEEDLEYDKVYDDAVKNRELETVSPRRKLLHILEDKLICSNRLHSEDTFSPPTQDEVKYYQASSSEKSFFNTLLLVVFAKYF</sequence>
<name>A0A6J3BZI1_GALME</name>
<organism evidence="4 5">
    <name type="scientific">Galleria mellonella</name>
    <name type="common">Greater wax moth</name>
    <dbReference type="NCBI Taxonomy" id="7137"/>
    <lineage>
        <taxon>Eukaryota</taxon>
        <taxon>Metazoa</taxon>
        <taxon>Ecdysozoa</taxon>
        <taxon>Arthropoda</taxon>
        <taxon>Hexapoda</taxon>
        <taxon>Insecta</taxon>
        <taxon>Pterygota</taxon>
        <taxon>Neoptera</taxon>
        <taxon>Endopterygota</taxon>
        <taxon>Lepidoptera</taxon>
        <taxon>Glossata</taxon>
        <taxon>Ditrysia</taxon>
        <taxon>Pyraloidea</taxon>
        <taxon>Pyralidae</taxon>
        <taxon>Galleriinae</taxon>
        <taxon>Galleria</taxon>
    </lineage>
</organism>
<dbReference type="GeneID" id="113510391"/>
<dbReference type="InterPro" id="IPR032675">
    <property type="entry name" value="LRR_dom_sf"/>
</dbReference>
<dbReference type="Proteomes" id="UP001652740">
    <property type="component" value="Unplaced"/>
</dbReference>
<dbReference type="InterPro" id="IPR001611">
    <property type="entry name" value="Leu-rich_rpt"/>
</dbReference>
<proteinExistence type="predicted"/>
<dbReference type="InterPro" id="IPR050541">
    <property type="entry name" value="LRR_TM_domain-containing"/>
</dbReference>
<protein>
    <submittedName>
        <fullName evidence="5">Connectin-like</fullName>
    </submittedName>
</protein>
<accession>A0A6J3BZI1</accession>
<evidence type="ECO:0000313" key="4">
    <source>
        <dbReference type="Proteomes" id="UP001652740"/>
    </source>
</evidence>
<dbReference type="InParanoid" id="A0A6J3BZI1"/>
<keyword evidence="3" id="KW-0732">Signal</keyword>
<reference evidence="5" key="1">
    <citation type="submission" date="2025-08" db="UniProtKB">
        <authorList>
            <consortium name="RefSeq"/>
        </authorList>
    </citation>
    <scope>IDENTIFICATION</scope>
    <source>
        <tissue evidence="5">Whole larvae</tissue>
    </source>
</reference>
<dbReference type="Gene3D" id="3.80.10.10">
    <property type="entry name" value="Ribonuclease Inhibitor"/>
    <property type="match status" value="2"/>
</dbReference>
<dbReference type="PANTHER" id="PTHR24369:SF211">
    <property type="entry name" value="LEUCINE-RICH REPEAT-CONTAINING PROTEIN 15-LIKE"/>
    <property type="match status" value="1"/>
</dbReference>
<keyword evidence="4" id="KW-1185">Reference proteome</keyword>
<dbReference type="SUPFAM" id="SSF52058">
    <property type="entry name" value="L domain-like"/>
    <property type="match status" value="1"/>
</dbReference>